<feature type="transmembrane region" description="Helical" evidence="7">
    <location>
        <begin position="336"/>
        <end position="359"/>
    </location>
</feature>
<evidence type="ECO:0000256" key="4">
    <source>
        <dbReference type="ARBA" id="ARBA00022989"/>
    </source>
</evidence>
<feature type="transmembrane region" description="Helical" evidence="7">
    <location>
        <begin position="414"/>
        <end position="432"/>
    </location>
</feature>
<comment type="caution">
    <text evidence="9">The sequence shown here is derived from an EMBL/GenBank/DDBJ whole genome shotgun (WGS) entry which is preliminary data.</text>
</comment>
<sequence length="853" mass="97574">MFGDGKDIRLHKHFIRNYKKNTLAVFFSFALTFMLLTVLLTLLHTNHKIENVQLKAEFTPSDCYVDGLSQEQVDLLRKDPDIQWTALQQGTYDFYKCNEQNVFLTRNDNAAITMMAKLTEGRLPQQSGEIAAERWVLLNLGIEPVINQEIHITDEETGEEKSFVLTGILSDIYGNKKYGTLNLYTAMDAGSTDSYLIYMGFQDSVNYESKIEELREVLGVGRNQIKECPARENLRELYLMDAGLISVLLLICMVVFYGVYRITVLSRTQQYGILRAIGMKRGQLCKMLLLELFDIYRISVPVGILCGIFAAWLVMLASGDRDLEVYLLGEAVRFRLVIPVWPILLCVVITFALISVIGYRFGRKVTANSVIDTILGKETESGKRLFPIRQKDSKTGTLFRLSCKYIFRDLKTSGFAVLTICLGVTLFTGLAYRAKTLELYREDTKEMYYLNGEYALTMLHFNNVEEGISRENAEEIKNLEGIRSVKTSSGFPIRVVDEDDVQRNDAYYNEYNERLKEIYGYGKSGYDGTDQVYQSMLLGYNAEALTALQKYVIEGEFAPDDLEDDEVILSVLRMGDIQNNDLPGYYKEGTPLMDYHPGDEITVKYRKDLQTGSGEYEALKDYDAEYIYKTYKVKAIVSFPYMFECNRTMYPLLITGDRYIQQMAPESGIQCMYCDGDTGLTTQQQNILEQQLIRIGSQDSNISTRSLIAEIRQNEMFYHKQMVYIYGISAITFILVMINVMNNFRYRMQKRTREICMLRAVGMSVAMTRKIMLFENVILGAVAVLAAFLLSHPVLRYLYRISDMRAFGHGFHFAYAEFVLVAACVLAICVALSFGILKSWKTRQITEGIGRFE</sequence>
<dbReference type="Proteomes" id="UP000824049">
    <property type="component" value="Unassembled WGS sequence"/>
</dbReference>
<evidence type="ECO:0000256" key="5">
    <source>
        <dbReference type="ARBA" id="ARBA00023136"/>
    </source>
</evidence>
<evidence type="ECO:0000256" key="1">
    <source>
        <dbReference type="ARBA" id="ARBA00004651"/>
    </source>
</evidence>
<dbReference type="PANTHER" id="PTHR30572">
    <property type="entry name" value="MEMBRANE COMPONENT OF TRANSPORTER-RELATED"/>
    <property type="match status" value="1"/>
</dbReference>
<reference evidence="9" key="2">
    <citation type="submission" date="2021-04" db="EMBL/GenBank/DDBJ databases">
        <authorList>
            <person name="Gilroy R."/>
        </authorList>
    </citation>
    <scope>NUCLEOTIDE SEQUENCE</scope>
    <source>
        <strain evidence="9">CHK179-28034</strain>
    </source>
</reference>
<dbReference type="Pfam" id="PF02687">
    <property type="entry name" value="FtsX"/>
    <property type="match status" value="2"/>
</dbReference>
<dbReference type="PANTHER" id="PTHR30572:SF4">
    <property type="entry name" value="ABC TRANSPORTER PERMEASE YTRF"/>
    <property type="match status" value="1"/>
</dbReference>
<feature type="transmembrane region" description="Helical" evidence="7">
    <location>
        <begin position="723"/>
        <end position="741"/>
    </location>
</feature>
<evidence type="ECO:0000256" key="2">
    <source>
        <dbReference type="ARBA" id="ARBA00022475"/>
    </source>
</evidence>
<evidence type="ECO:0000256" key="6">
    <source>
        <dbReference type="ARBA" id="ARBA00038076"/>
    </source>
</evidence>
<comment type="subcellular location">
    <subcellularLocation>
        <location evidence="1">Cell membrane</location>
        <topology evidence="1">Multi-pass membrane protein</topology>
    </subcellularLocation>
</comment>
<feature type="transmembrane region" description="Helical" evidence="7">
    <location>
        <begin position="815"/>
        <end position="837"/>
    </location>
</feature>
<keyword evidence="2" id="KW-1003">Cell membrane</keyword>
<keyword evidence="3 7" id="KW-0812">Transmembrane</keyword>
<reference evidence="9" key="1">
    <citation type="journal article" date="2021" name="PeerJ">
        <title>Extensive microbial diversity within the chicken gut microbiome revealed by metagenomics and culture.</title>
        <authorList>
            <person name="Gilroy R."/>
            <person name="Ravi A."/>
            <person name="Getino M."/>
            <person name="Pursley I."/>
            <person name="Horton D.L."/>
            <person name="Alikhan N.F."/>
            <person name="Baker D."/>
            <person name="Gharbi K."/>
            <person name="Hall N."/>
            <person name="Watson M."/>
            <person name="Adriaenssens E.M."/>
            <person name="Foster-Nyarko E."/>
            <person name="Jarju S."/>
            <person name="Secka A."/>
            <person name="Antonio M."/>
            <person name="Oren A."/>
            <person name="Chaudhuri R.R."/>
            <person name="La Ragione R."/>
            <person name="Hildebrand F."/>
            <person name="Pallen M.J."/>
        </authorList>
    </citation>
    <scope>NUCLEOTIDE SEQUENCE</scope>
    <source>
        <strain evidence="9">CHK179-28034</strain>
    </source>
</reference>
<dbReference type="InterPro" id="IPR050250">
    <property type="entry name" value="Macrolide_Exporter_MacB"/>
</dbReference>
<gene>
    <name evidence="9" type="ORF">H9968_01965</name>
</gene>
<dbReference type="GO" id="GO:0005886">
    <property type="term" value="C:plasma membrane"/>
    <property type="evidence" value="ECO:0007669"/>
    <property type="project" value="UniProtKB-SubCell"/>
</dbReference>
<feature type="transmembrane region" description="Helical" evidence="7">
    <location>
        <begin position="295"/>
        <end position="316"/>
    </location>
</feature>
<proteinExistence type="inferred from homology"/>
<keyword evidence="4 7" id="KW-1133">Transmembrane helix</keyword>
<evidence type="ECO:0000256" key="7">
    <source>
        <dbReference type="SAM" id="Phobius"/>
    </source>
</evidence>
<feature type="transmembrane region" description="Helical" evidence="7">
    <location>
        <begin position="773"/>
        <end position="795"/>
    </location>
</feature>
<dbReference type="EMBL" id="DXBR01000023">
    <property type="protein sequence ID" value="HIZ38680.1"/>
    <property type="molecule type" value="Genomic_DNA"/>
</dbReference>
<accession>A0A9D2EJS6</accession>
<feature type="domain" description="ABC3 transporter permease C-terminal" evidence="8">
    <location>
        <begin position="244"/>
        <end position="359"/>
    </location>
</feature>
<dbReference type="AlphaFoldDB" id="A0A9D2EJS6"/>
<feature type="transmembrane region" description="Helical" evidence="7">
    <location>
        <begin position="21"/>
        <end position="43"/>
    </location>
</feature>
<name>A0A9D2EJS6_9FIRM</name>
<evidence type="ECO:0000313" key="9">
    <source>
        <dbReference type="EMBL" id="HIZ38680.1"/>
    </source>
</evidence>
<comment type="similarity">
    <text evidence="6">Belongs to the ABC-4 integral membrane protein family.</text>
</comment>
<feature type="domain" description="ABC3 transporter permease C-terminal" evidence="8">
    <location>
        <begin position="728"/>
        <end position="843"/>
    </location>
</feature>
<dbReference type="GO" id="GO:0022857">
    <property type="term" value="F:transmembrane transporter activity"/>
    <property type="evidence" value="ECO:0007669"/>
    <property type="project" value="TreeGrafter"/>
</dbReference>
<protein>
    <submittedName>
        <fullName evidence="9">ABC transporter permease</fullName>
    </submittedName>
</protein>
<organism evidence="9 10">
    <name type="scientific">Candidatus Anaerobutyricum stercoris</name>
    <dbReference type="NCBI Taxonomy" id="2838457"/>
    <lineage>
        <taxon>Bacteria</taxon>
        <taxon>Bacillati</taxon>
        <taxon>Bacillota</taxon>
        <taxon>Clostridia</taxon>
        <taxon>Lachnospirales</taxon>
        <taxon>Lachnospiraceae</taxon>
        <taxon>Anaerobutyricum</taxon>
    </lineage>
</organism>
<feature type="transmembrane region" description="Helical" evidence="7">
    <location>
        <begin position="237"/>
        <end position="260"/>
    </location>
</feature>
<keyword evidence="5 7" id="KW-0472">Membrane</keyword>
<dbReference type="InterPro" id="IPR003838">
    <property type="entry name" value="ABC3_permease_C"/>
</dbReference>
<evidence type="ECO:0000313" key="10">
    <source>
        <dbReference type="Proteomes" id="UP000824049"/>
    </source>
</evidence>
<evidence type="ECO:0000256" key="3">
    <source>
        <dbReference type="ARBA" id="ARBA00022692"/>
    </source>
</evidence>
<evidence type="ECO:0000259" key="8">
    <source>
        <dbReference type="Pfam" id="PF02687"/>
    </source>
</evidence>